<dbReference type="STRING" id="1470434.AZF00_00490"/>
<comment type="similarity">
    <text evidence="1 2">Belongs to the small heat shock protein (HSP20) family.</text>
</comment>
<dbReference type="Pfam" id="PF00011">
    <property type="entry name" value="HSP20"/>
    <property type="match status" value="1"/>
</dbReference>
<dbReference type="Gene3D" id="2.60.40.790">
    <property type="match status" value="1"/>
</dbReference>
<dbReference type="EMBL" id="CP014544">
    <property type="protein sequence ID" value="AMO66867.1"/>
    <property type="molecule type" value="Genomic_DNA"/>
</dbReference>
<dbReference type="SUPFAM" id="SSF49764">
    <property type="entry name" value="HSP20-like chaperones"/>
    <property type="match status" value="1"/>
</dbReference>
<evidence type="ECO:0000259" key="3">
    <source>
        <dbReference type="PROSITE" id="PS01031"/>
    </source>
</evidence>
<protein>
    <recommendedName>
        <fullName evidence="3">SHSP domain-containing protein</fullName>
    </recommendedName>
</protein>
<dbReference type="PROSITE" id="PS01031">
    <property type="entry name" value="SHSP"/>
    <property type="match status" value="1"/>
</dbReference>
<dbReference type="InterPro" id="IPR008978">
    <property type="entry name" value="HSP20-like_chaperone"/>
</dbReference>
<dbReference type="AlphaFoldDB" id="A0A127M0X5"/>
<proteinExistence type="inferred from homology"/>
<evidence type="ECO:0000256" key="1">
    <source>
        <dbReference type="PROSITE-ProRule" id="PRU00285"/>
    </source>
</evidence>
<dbReference type="InterPro" id="IPR031107">
    <property type="entry name" value="Small_HSP"/>
</dbReference>
<dbReference type="Proteomes" id="UP000074119">
    <property type="component" value="Chromosome"/>
</dbReference>
<reference evidence="4 5" key="1">
    <citation type="submission" date="2015-12" db="EMBL/GenBank/DDBJ databases">
        <authorList>
            <person name="Shamseldin A."/>
            <person name="Moawad H."/>
            <person name="Abd El-Rahim W.M."/>
            <person name="Sadowsky M.J."/>
        </authorList>
    </citation>
    <scope>NUCLEOTIDE SEQUENCE [LARGE SCALE GENOMIC DNA]</scope>
    <source>
        <strain evidence="4 5">SM2</strain>
    </source>
</reference>
<sequence>MNSYLPFTLFNELRDINRGFDRQASDGERAAQWQPAVDICENEGGFLLVMDVPGIAPDAVDITVHNGVLTVQGERKTDAQATKSSIKERWQGQFIRRFSLPEGVEADEIAAKIEHGVLALNIPKSTVDEPRKITVQ</sequence>
<dbReference type="CDD" id="cd06464">
    <property type="entry name" value="ACD_sHsps-like"/>
    <property type="match status" value="1"/>
</dbReference>
<dbReference type="RefSeq" id="WP_008253280.1">
    <property type="nucleotide sequence ID" value="NZ_CP014544.1"/>
</dbReference>
<dbReference type="PANTHER" id="PTHR11527">
    <property type="entry name" value="HEAT-SHOCK PROTEIN 20 FAMILY MEMBER"/>
    <property type="match status" value="1"/>
</dbReference>
<dbReference type="KEGG" id="zal:AZF00_00490"/>
<gene>
    <name evidence="4" type="ORF">AZF00_00490</name>
</gene>
<organism evidence="4 5">
    <name type="scientific">Zhongshania aliphaticivorans</name>
    <dbReference type="NCBI Taxonomy" id="1470434"/>
    <lineage>
        <taxon>Bacteria</taxon>
        <taxon>Pseudomonadati</taxon>
        <taxon>Pseudomonadota</taxon>
        <taxon>Gammaproteobacteria</taxon>
        <taxon>Cellvibrionales</taxon>
        <taxon>Spongiibacteraceae</taxon>
        <taxon>Zhongshania</taxon>
    </lineage>
</organism>
<evidence type="ECO:0000313" key="5">
    <source>
        <dbReference type="Proteomes" id="UP000074119"/>
    </source>
</evidence>
<dbReference type="InterPro" id="IPR002068">
    <property type="entry name" value="A-crystallin/Hsp20_dom"/>
</dbReference>
<name>A0A127M0X5_9GAMM</name>
<evidence type="ECO:0000256" key="2">
    <source>
        <dbReference type="RuleBase" id="RU003616"/>
    </source>
</evidence>
<feature type="domain" description="SHSP" evidence="3">
    <location>
        <begin position="28"/>
        <end position="136"/>
    </location>
</feature>
<accession>A0A127M0X5</accession>
<evidence type="ECO:0000313" key="4">
    <source>
        <dbReference type="EMBL" id="AMO66867.1"/>
    </source>
</evidence>